<dbReference type="Proteomes" id="UP000069030">
    <property type="component" value="Chromosome"/>
</dbReference>
<dbReference type="RefSeq" id="WP_006258972.1">
    <property type="nucleotide sequence ID" value="NZ_BCMQ01000003.1"/>
</dbReference>
<dbReference type="KEGG" id="mod:AS202_13810"/>
<dbReference type="GeneID" id="66975799"/>
<evidence type="ECO:0000313" key="1">
    <source>
        <dbReference type="EMBL" id="ALU27167.1"/>
    </source>
</evidence>
<proteinExistence type="predicted"/>
<accession>A0A0S7ED11</accession>
<name>A0A0S7ED11_9FLAO</name>
<protein>
    <submittedName>
        <fullName evidence="1">Uncharacterized protein</fullName>
    </submittedName>
</protein>
<organism evidence="1 2">
    <name type="scientific">Myroides odoratimimus</name>
    <dbReference type="NCBI Taxonomy" id="76832"/>
    <lineage>
        <taxon>Bacteria</taxon>
        <taxon>Pseudomonadati</taxon>
        <taxon>Bacteroidota</taxon>
        <taxon>Flavobacteriia</taxon>
        <taxon>Flavobacteriales</taxon>
        <taxon>Flavobacteriaceae</taxon>
        <taxon>Myroides</taxon>
    </lineage>
</organism>
<sequence>MTLELFEELSDVLGVFVEKFTNLNIKANKHSLAWQRFHYNYFDSMTTTLYKSLVHLNYATIQQEKDNVQYAEAFSLVLDKNFKPLRDINFDKFEPKVQQQILKVVLGDLPFLNKGLSEDTYHYIRFNCLNRENRLCGLGGTLFKDSKTGEFILNLFYLNIRNERIDSLLEVDFYMKDKAKYIKLYRELALSKVTTPQALKEVLDKKNISSVDFNNDFIYFFGEGYLTFYDKRKYLQSLELVFFTKNSFEEIADVCGFNSTESLITKYKKFESNGYNPIIRYSNILQA</sequence>
<reference evidence="1 2" key="1">
    <citation type="journal article" date="2016" name="J. Zhejiang Univ. Sci. B">
        <title>Antibiotic resistance mechanisms of Myroides sp.</title>
        <authorList>
            <person name="Hu S."/>
            <person name="Yuan S."/>
            <person name="Qu H."/>
            <person name="Jiang T."/>
            <person name="Zhou Y."/>
            <person name="Wang M."/>
            <person name="Ming D."/>
        </authorList>
    </citation>
    <scope>NUCLEOTIDE SEQUENCE [LARGE SCALE GENOMIC DNA]</scope>
    <source>
        <strain evidence="1 2">PR63039</strain>
    </source>
</reference>
<dbReference type="AlphaFoldDB" id="A0A0S7ED11"/>
<dbReference type="EMBL" id="CP013690">
    <property type="protein sequence ID" value="ALU27167.1"/>
    <property type="molecule type" value="Genomic_DNA"/>
</dbReference>
<dbReference type="eggNOG" id="ENOG5030S8Q">
    <property type="taxonomic scope" value="Bacteria"/>
</dbReference>
<evidence type="ECO:0000313" key="2">
    <source>
        <dbReference type="Proteomes" id="UP000069030"/>
    </source>
</evidence>
<dbReference type="Gene3D" id="1.10.10.60">
    <property type="entry name" value="Homeodomain-like"/>
    <property type="match status" value="1"/>
</dbReference>
<gene>
    <name evidence="1" type="ORF">AS202_13810</name>
</gene>